<accession>A0A543IET9</accession>
<dbReference type="AlphaFoldDB" id="A0A543IET9"/>
<evidence type="ECO:0000313" key="1">
    <source>
        <dbReference type="EMBL" id="TQM69095.1"/>
    </source>
</evidence>
<name>A0A543IET9_9ACTN</name>
<sequence length="46" mass="5032">MGGPAHHLRAVYILANGFVAQGYGSLVDLMVVSYLEFYEDRCPDVG</sequence>
<organism evidence="1 2">
    <name type="scientific">Actinomadura hallensis</name>
    <dbReference type="NCBI Taxonomy" id="337895"/>
    <lineage>
        <taxon>Bacteria</taxon>
        <taxon>Bacillati</taxon>
        <taxon>Actinomycetota</taxon>
        <taxon>Actinomycetes</taxon>
        <taxon>Streptosporangiales</taxon>
        <taxon>Thermomonosporaceae</taxon>
        <taxon>Actinomadura</taxon>
    </lineage>
</organism>
<dbReference type="Proteomes" id="UP000316706">
    <property type="component" value="Unassembled WGS sequence"/>
</dbReference>
<protein>
    <submittedName>
        <fullName evidence="1">Uncharacterized protein</fullName>
    </submittedName>
</protein>
<comment type="caution">
    <text evidence="1">The sequence shown here is derived from an EMBL/GenBank/DDBJ whole genome shotgun (WGS) entry which is preliminary data.</text>
</comment>
<dbReference type="EMBL" id="VFPO01000001">
    <property type="protein sequence ID" value="TQM69095.1"/>
    <property type="molecule type" value="Genomic_DNA"/>
</dbReference>
<proteinExistence type="predicted"/>
<evidence type="ECO:0000313" key="2">
    <source>
        <dbReference type="Proteomes" id="UP000316706"/>
    </source>
</evidence>
<keyword evidence="2" id="KW-1185">Reference proteome</keyword>
<reference evidence="1 2" key="1">
    <citation type="submission" date="2019-06" db="EMBL/GenBank/DDBJ databases">
        <title>Sequencing the genomes of 1000 actinobacteria strains.</title>
        <authorList>
            <person name="Klenk H.-P."/>
        </authorList>
    </citation>
    <scope>NUCLEOTIDE SEQUENCE [LARGE SCALE GENOMIC DNA]</scope>
    <source>
        <strain evidence="1 2">DSM 45043</strain>
    </source>
</reference>
<gene>
    <name evidence="1" type="ORF">FHX41_2777</name>
</gene>